<keyword evidence="2 4" id="KW-0479">Metal-binding</keyword>
<accession>A0A540VKP1</accession>
<dbReference type="PANTHER" id="PTHR40394:SF2">
    <property type="entry name" value="QUINOL:CYTOCHROME C OXIDOREDUCTASE MEMBRANE PROTEIN"/>
    <property type="match status" value="1"/>
</dbReference>
<proteinExistence type="predicted"/>
<comment type="caution">
    <text evidence="6">The sequence shown here is derived from an EMBL/GenBank/DDBJ whole genome shotgun (WGS) entry which is preliminary data.</text>
</comment>
<dbReference type="InterPro" id="IPR036909">
    <property type="entry name" value="Cyt_c-like_dom_sf"/>
</dbReference>
<dbReference type="Pfam" id="PF13442">
    <property type="entry name" value="Cytochrome_CBB3"/>
    <property type="match status" value="1"/>
</dbReference>
<gene>
    <name evidence="6" type="ORF">FKZ61_04165</name>
</gene>
<sequence>MRAQPRYEPLAASTFFDDGAAARPLVPHTVARGLAYTDTLRYTGRMEGAPAELFPFPVTLEVLQRGQERYNIFCSPCHGYDGSGDGMIVRRGLKHPPSFHSDRLRNLPPGYLFNVITNGFGTMYSYGDRIQPDDRWAIVAYIRALQLSQHVSVEELPPEIRQQLLAEPVQSQP</sequence>
<dbReference type="Proteomes" id="UP000317371">
    <property type="component" value="Unassembled WGS sequence"/>
</dbReference>
<dbReference type="EMBL" id="VIGC01000004">
    <property type="protein sequence ID" value="TQE97286.1"/>
    <property type="molecule type" value="Genomic_DNA"/>
</dbReference>
<evidence type="ECO:0000313" key="7">
    <source>
        <dbReference type="Proteomes" id="UP000317371"/>
    </source>
</evidence>
<dbReference type="GO" id="GO:0020037">
    <property type="term" value="F:heme binding"/>
    <property type="evidence" value="ECO:0007669"/>
    <property type="project" value="InterPro"/>
</dbReference>
<dbReference type="Gene3D" id="1.10.760.10">
    <property type="entry name" value="Cytochrome c-like domain"/>
    <property type="match status" value="1"/>
</dbReference>
<keyword evidence="3 4" id="KW-0408">Iron</keyword>
<dbReference type="GO" id="GO:0046872">
    <property type="term" value="F:metal ion binding"/>
    <property type="evidence" value="ECO:0007669"/>
    <property type="project" value="UniProtKB-KW"/>
</dbReference>
<reference evidence="6 7" key="1">
    <citation type="submission" date="2019-06" db="EMBL/GenBank/DDBJ databases">
        <title>Genome sequence of Litorilinea aerophila BAA-2444.</title>
        <authorList>
            <person name="Maclea K.S."/>
            <person name="Maurais E.G."/>
            <person name="Iannazzi L.C."/>
        </authorList>
    </citation>
    <scope>NUCLEOTIDE SEQUENCE [LARGE SCALE GENOMIC DNA]</scope>
    <source>
        <strain evidence="6 7">ATCC BAA-2444</strain>
    </source>
</reference>
<organism evidence="6 7">
    <name type="scientific">Litorilinea aerophila</name>
    <dbReference type="NCBI Taxonomy" id="1204385"/>
    <lineage>
        <taxon>Bacteria</taxon>
        <taxon>Bacillati</taxon>
        <taxon>Chloroflexota</taxon>
        <taxon>Caldilineae</taxon>
        <taxon>Caldilineales</taxon>
        <taxon>Caldilineaceae</taxon>
        <taxon>Litorilinea</taxon>
    </lineage>
</organism>
<feature type="domain" description="Cytochrome c" evidence="5">
    <location>
        <begin position="61"/>
        <end position="146"/>
    </location>
</feature>
<evidence type="ECO:0000256" key="3">
    <source>
        <dbReference type="ARBA" id="ARBA00023004"/>
    </source>
</evidence>
<dbReference type="AlphaFoldDB" id="A0A540VKP1"/>
<name>A0A540VKP1_9CHLR</name>
<keyword evidence="7" id="KW-1185">Reference proteome</keyword>
<evidence type="ECO:0000256" key="4">
    <source>
        <dbReference type="PROSITE-ProRule" id="PRU00433"/>
    </source>
</evidence>
<keyword evidence="1 4" id="KW-0349">Heme</keyword>
<dbReference type="GO" id="GO:0009055">
    <property type="term" value="F:electron transfer activity"/>
    <property type="evidence" value="ECO:0007669"/>
    <property type="project" value="InterPro"/>
</dbReference>
<evidence type="ECO:0000313" key="6">
    <source>
        <dbReference type="EMBL" id="TQE97286.1"/>
    </source>
</evidence>
<dbReference type="InterPro" id="IPR009056">
    <property type="entry name" value="Cyt_c-like_dom"/>
</dbReference>
<dbReference type="SUPFAM" id="SSF46626">
    <property type="entry name" value="Cytochrome c"/>
    <property type="match status" value="1"/>
</dbReference>
<evidence type="ECO:0000256" key="2">
    <source>
        <dbReference type="ARBA" id="ARBA00022723"/>
    </source>
</evidence>
<evidence type="ECO:0000256" key="1">
    <source>
        <dbReference type="ARBA" id="ARBA00022617"/>
    </source>
</evidence>
<evidence type="ECO:0000259" key="5">
    <source>
        <dbReference type="PROSITE" id="PS51007"/>
    </source>
</evidence>
<dbReference type="PROSITE" id="PS51007">
    <property type="entry name" value="CYTC"/>
    <property type="match status" value="1"/>
</dbReference>
<dbReference type="InParanoid" id="A0A540VKP1"/>
<dbReference type="OrthoDB" id="335174at2"/>
<dbReference type="PANTHER" id="PTHR40394">
    <property type="entry name" value="LIPOPROTEIN-RELATED"/>
    <property type="match status" value="1"/>
</dbReference>
<protein>
    <submittedName>
        <fullName evidence="6">Cytochrome c</fullName>
    </submittedName>
</protein>